<comment type="subcellular location">
    <subcellularLocation>
        <location evidence="1">Nucleus</location>
    </subcellularLocation>
</comment>
<evidence type="ECO:0000313" key="10">
    <source>
        <dbReference type="EMBL" id="GFT46609.1"/>
    </source>
</evidence>
<protein>
    <recommendedName>
        <fullName evidence="3">H/ACA ribonucleoprotein complex non-core subunit NAF1</fullName>
    </recommendedName>
</protein>
<evidence type="ECO:0000256" key="4">
    <source>
        <dbReference type="ARBA" id="ARBA00022517"/>
    </source>
</evidence>
<dbReference type="GO" id="GO:0005634">
    <property type="term" value="C:nucleus"/>
    <property type="evidence" value="ECO:0007669"/>
    <property type="project" value="UniProtKB-SubCell"/>
</dbReference>
<dbReference type="PANTHER" id="PTHR31633">
    <property type="entry name" value="H/ACA RIBONUCLEOPROTEIN COMPLEX NON-CORE SUBUNIT NAF1"/>
    <property type="match status" value="1"/>
</dbReference>
<gene>
    <name evidence="10" type="primary">Naf1</name>
    <name evidence="10" type="ORF">NPIL_488041</name>
</gene>
<dbReference type="GO" id="GO:0005732">
    <property type="term" value="C:sno(s)RNA-containing ribonucleoprotein complex"/>
    <property type="evidence" value="ECO:0007669"/>
    <property type="project" value="InterPro"/>
</dbReference>
<dbReference type="Gene3D" id="2.40.10.230">
    <property type="entry name" value="Probable tRNA pseudouridine synthase domain"/>
    <property type="match status" value="1"/>
</dbReference>
<comment type="similarity">
    <text evidence="2">Belongs to the NAF1 family.</text>
</comment>
<keyword evidence="11" id="KW-1185">Reference proteome</keyword>
<dbReference type="InterPro" id="IPR007504">
    <property type="entry name" value="H/ACA_rnp_Gar1/Naf1"/>
</dbReference>
<dbReference type="GO" id="GO:0003723">
    <property type="term" value="F:RNA binding"/>
    <property type="evidence" value="ECO:0007669"/>
    <property type="project" value="UniProtKB-KW"/>
</dbReference>
<evidence type="ECO:0000256" key="7">
    <source>
        <dbReference type="ARBA" id="ARBA00022884"/>
    </source>
</evidence>
<dbReference type="GO" id="GO:0006364">
    <property type="term" value="P:rRNA processing"/>
    <property type="evidence" value="ECO:0007669"/>
    <property type="project" value="UniProtKB-KW"/>
</dbReference>
<dbReference type="GO" id="GO:0000493">
    <property type="term" value="P:box H/ACA snoRNP assembly"/>
    <property type="evidence" value="ECO:0007669"/>
    <property type="project" value="InterPro"/>
</dbReference>
<dbReference type="GO" id="GO:0043489">
    <property type="term" value="P:RNA stabilization"/>
    <property type="evidence" value="ECO:0007669"/>
    <property type="project" value="UniProtKB-ARBA"/>
</dbReference>
<sequence>MDNVQNYREIESSSESSDSSDSEYESFFNNMHKSLPKLNPVKTKGEVLINDLPPIEYLRITVPEDELEKLGKITSIVDNLVVIQALENLSALDEGSVLFLTSKEPLGKIFEIFGLVSRPYYTVRFNSNEDVIEKGIVPSTDVFYAPKKDDLAHYVFTEPLRMVKGSDASWVNNNEPPEEFIDYSDDEKEKAAKQKKKNRRRPCEDDDVTLIPPKKKDIKQNLKGSSHWHNDSTNNDEKPLIQTFNTRKNMSSSYQPDSSRIMKSPYIPKAFSQSFTPAFENCQSYRSAPPSPAPSSRWSFSQPSPASSQFAPSLSCQSSSQFALPSPSPQFALPPPHPSTSPQFALAPPLPPPSPVPSHWSFSQPSLESSPQFAPSLSYQPSSQFALPSPHPSPSPQFSLPPPRPSSSHQFALSSPRPSPSPQFAFPSFGVPVTNVRPPSTTGLIDNSQNVESLQQQYLFQSSTTQKLLSQPPTNHNIRPSVHGYNQADVFSQCPSIRPVSPTMHPNIMVPDQFSPSISSVRQENSNIHFNQLSNMFSTSAINSSHSLPPTSVRNPPPMFRFSASTVPQNMMPGSIAPSTVHSRMHPPLPRYPL</sequence>
<proteinExistence type="inferred from homology"/>
<name>A0A8X6P1H3_NEPPI</name>
<feature type="compositionally biased region" description="Polar residues" evidence="9">
    <location>
        <begin position="364"/>
        <end position="386"/>
    </location>
</feature>
<reference evidence="10" key="1">
    <citation type="submission" date="2020-08" db="EMBL/GenBank/DDBJ databases">
        <title>Multicomponent nature underlies the extraordinary mechanical properties of spider dragline silk.</title>
        <authorList>
            <person name="Kono N."/>
            <person name="Nakamura H."/>
            <person name="Mori M."/>
            <person name="Yoshida Y."/>
            <person name="Ohtoshi R."/>
            <person name="Malay A.D."/>
            <person name="Moran D.A.P."/>
            <person name="Tomita M."/>
            <person name="Numata K."/>
            <person name="Arakawa K."/>
        </authorList>
    </citation>
    <scope>NUCLEOTIDE SEQUENCE</scope>
</reference>
<keyword evidence="8" id="KW-0539">Nucleus</keyword>
<feature type="region of interest" description="Disordered" evidence="9">
    <location>
        <begin position="318"/>
        <end position="426"/>
    </location>
</feature>
<dbReference type="InterPro" id="IPR040309">
    <property type="entry name" value="Naf1"/>
</dbReference>
<evidence type="ECO:0000313" key="11">
    <source>
        <dbReference type="Proteomes" id="UP000887013"/>
    </source>
</evidence>
<dbReference type="Pfam" id="PF04410">
    <property type="entry name" value="Gar1"/>
    <property type="match status" value="1"/>
</dbReference>
<feature type="compositionally biased region" description="Pro residues" evidence="9">
    <location>
        <begin position="389"/>
        <end position="405"/>
    </location>
</feature>
<comment type="caution">
    <text evidence="10">The sequence shown here is derived from an EMBL/GenBank/DDBJ whole genome shotgun (WGS) entry which is preliminary data.</text>
</comment>
<dbReference type="Proteomes" id="UP000887013">
    <property type="component" value="Unassembled WGS sequence"/>
</dbReference>
<feature type="region of interest" description="Disordered" evidence="9">
    <location>
        <begin position="282"/>
        <end position="304"/>
    </location>
</feature>
<dbReference type="InterPro" id="IPR009000">
    <property type="entry name" value="Transl_B-barrel_sf"/>
</dbReference>
<evidence type="ECO:0000256" key="9">
    <source>
        <dbReference type="SAM" id="MobiDB-lite"/>
    </source>
</evidence>
<keyword evidence="4" id="KW-0690">Ribosome biogenesis</keyword>
<dbReference type="SUPFAM" id="SSF50447">
    <property type="entry name" value="Translation proteins"/>
    <property type="match status" value="1"/>
</dbReference>
<feature type="compositionally biased region" description="Pro residues" evidence="9">
    <location>
        <begin position="326"/>
        <end position="339"/>
    </location>
</feature>
<feature type="region of interest" description="Disordered" evidence="9">
    <location>
        <begin position="1"/>
        <end position="25"/>
    </location>
</feature>
<keyword evidence="7" id="KW-0694">RNA-binding</keyword>
<evidence type="ECO:0000256" key="1">
    <source>
        <dbReference type="ARBA" id="ARBA00004123"/>
    </source>
</evidence>
<feature type="compositionally biased region" description="Acidic residues" evidence="9">
    <location>
        <begin position="176"/>
        <end position="186"/>
    </location>
</feature>
<dbReference type="AlphaFoldDB" id="A0A8X6P1H3"/>
<feature type="region of interest" description="Disordered" evidence="9">
    <location>
        <begin position="574"/>
        <end position="594"/>
    </location>
</feature>
<accession>A0A8X6P1H3</accession>
<dbReference type="FunFam" id="2.40.10.230:FF:000002">
    <property type="entry name" value="H/ACA ribonucleoprotein complex non-core subunit NAF1"/>
    <property type="match status" value="1"/>
</dbReference>
<evidence type="ECO:0000256" key="6">
    <source>
        <dbReference type="ARBA" id="ARBA00022553"/>
    </source>
</evidence>
<evidence type="ECO:0000256" key="5">
    <source>
        <dbReference type="ARBA" id="ARBA00022552"/>
    </source>
</evidence>
<feature type="region of interest" description="Disordered" evidence="9">
    <location>
        <begin position="167"/>
        <end position="239"/>
    </location>
</feature>
<feature type="compositionally biased region" description="Low complexity" evidence="9">
    <location>
        <begin position="294"/>
        <end position="304"/>
    </location>
</feature>
<keyword evidence="6" id="KW-0597">Phosphoprotein</keyword>
<dbReference type="InterPro" id="IPR038664">
    <property type="entry name" value="Gar1/Naf1_Cbf5-bd_sf"/>
</dbReference>
<evidence type="ECO:0000256" key="8">
    <source>
        <dbReference type="ARBA" id="ARBA00023242"/>
    </source>
</evidence>
<organism evidence="10 11">
    <name type="scientific">Nephila pilipes</name>
    <name type="common">Giant wood spider</name>
    <name type="synonym">Nephila maculata</name>
    <dbReference type="NCBI Taxonomy" id="299642"/>
    <lineage>
        <taxon>Eukaryota</taxon>
        <taxon>Metazoa</taxon>
        <taxon>Ecdysozoa</taxon>
        <taxon>Arthropoda</taxon>
        <taxon>Chelicerata</taxon>
        <taxon>Arachnida</taxon>
        <taxon>Araneae</taxon>
        <taxon>Araneomorphae</taxon>
        <taxon>Entelegynae</taxon>
        <taxon>Araneoidea</taxon>
        <taxon>Nephilidae</taxon>
        <taxon>Nephila</taxon>
    </lineage>
</organism>
<dbReference type="GO" id="GO:0001522">
    <property type="term" value="P:pseudouridine synthesis"/>
    <property type="evidence" value="ECO:0007669"/>
    <property type="project" value="InterPro"/>
</dbReference>
<dbReference type="EMBL" id="BMAW01064715">
    <property type="protein sequence ID" value="GFT46609.1"/>
    <property type="molecule type" value="Genomic_DNA"/>
</dbReference>
<dbReference type="OrthoDB" id="21550at2759"/>
<keyword evidence="5" id="KW-0698">rRNA processing</keyword>
<evidence type="ECO:0000256" key="3">
    <source>
        <dbReference type="ARBA" id="ARBA00021438"/>
    </source>
</evidence>
<dbReference type="PANTHER" id="PTHR31633:SF1">
    <property type="entry name" value="H_ACA RIBONUCLEOPROTEIN COMPLEX NON-CORE SUBUNIT NAF1"/>
    <property type="match status" value="1"/>
</dbReference>
<evidence type="ECO:0000256" key="2">
    <source>
        <dbReference type="ARBA" id="ARBA00009801"/>
    </source>
</evidence>